<reference evidence="2 3" key="1">
    <citation type="submission" date="2016-10" db="EMBL/GenBank/DDBJ databases">
        <authorList>
            <person name="de Groot N.N."/>
        </authorList>
    </citation>
    <scope>NUCLEOTIDE SEQUENCE [LARGE SCALE GENOMIC DNA]</scope>
    <source>
        <strain evidence="2 3">DSM 44468</strain>
    </source>
</reference>
<dbReference type="STRING" id="115433.SAMN05421835_105146"/>
<dbReference type="OrthoDB" id="3630415at2"/>
<feature type="region of interest" description="Disordered" evidence="1">
    <location>
        <begin position="24"/>
        <end position="50"/>
    </location>
</feature>
<protein>
    <submittedName>
        <fullName evidence="2">Uncharacterized protein</fullName>
    </submittedName>
</protein>
<proteinExistence type="predicted"/>
<evidence type="ECO:0000313" key="3">
    <source>
        <dbReference type="Proteomes" id="UP000199025"/>
    </source>
</evidence>
<name>A0A1I3R6Q7_9PSEU</name>
<evidence type="ECO:0000313" key="2">
    <source>
        <dbReference type="EMBL" id="SFJ41452.1"/>
    </source>
</evidence>
<dbReference type="EMBL" id="FORP01000005">
    <property type="protein sequence ID" value="SFJ41452.1"/>
    <property type="molecule type" value="Genomic_DNA"/>
</dbReference>
<organism evidence="2 3">
    <name type="scientific">Amycolatopsis sacchari</name>
    <dbReference type="NCBI Taxonomy" id="115433"/>
    <lineage>
        <taxon>Bacteria</taxon>
        <taxon>Bacillati</taxon>
        <taxon>Actinomycetota</taxon>
        <taxon>Actinomycetes</taxon>
        <taxon>Pseudonocardiales</taxon>
        <taxon>Pseudonocardiaceae</taxon>
        <taxon>Amycolatopsis</taxon>
    </lineage>
</organism>
<evidence type="ECO:0000256" key="1">
    <source>
        <dbReference type="SAM" id="MobiDB-lite"/>
    </source>
</evidence>
<feature type="compositionally biased region" description="Basic and acidic residues" evidence="1">
    <location>
        <begin position="37"/>
        <end position="50"/>
    </location>
</feature>
<dbReference type="RefSeq" id="WP_091505868.1">
    <property type="nucleotide sequence ID" value="NZ_FORP01000005.1"/>
</dbReference>
<accession>A0A1I3R6Q7</accession>
<gene>
    <name evidence="2" type="ORF">SAMN05421835_105146</name>
</gene>
<keyword evidence="3" id="KW-1185">Reference proteome</keyword>
<sequence>MAPINYPDTLHAEHYLVLVEYPNPKRTAPNSGRLHRNRADAEAEADEGARRLDPRLARRVQFRITTVTPVYLPRCVVCGQFPTGHPVAYPDWWAVHEDITEHSGWLATDQHVYCPAHRPDRED</sequence>
<dbReference type="AlphaFoldDB" id="A0A1I3R6Q7"/>
<dbReference type="Proteomes" id="UP000199025">
    <property type="component" value="Unassembled WGS sequence"/>
</dbReference>